<feature type="transmembrane region" description="Helical" evidence="1">
    <location>
        <begin position="106"/>
        <end position="123"/>
    </location>
</feature>
<dbReference type="HOGENOM" id="CLU_140160_0_0_6"/>
<dbReference type="OrthoDB" id="9799666at2"/>
<feature type="transmembrane region" description="Helical" evidence="1">
    <location>
        <begin position="48"/>
        <end position="69"/>
    </location>
</feature>
<gene>
    <name evidence="3" type="ORF">THITH_13795</name>
</gene>
<keyword evidence="1" id="KW-0472">Membrane</keyword>
<keyword evidence="1" id="KW-0812">Transmembrane</keyword>
<organism evidence="3 4">
    <name type="scientific">Thioalkalivibrio paradoxus ARh 1</name>
    <dbReference type="NCBI Taxonomy" id="713585"/>
    <lineage>
        <taxon>Bacteria</taxon>
        <taxon>Pseudomonadati</taxon>
        <taxon>Pseudomonadota</taxon>
        <taxon>Gammaproteobacteria</taxon>
        <taxon>Chromatiales</taxon>
        <taxon>Ectothiorhodospiraceae</taxon>
        <taxon>Thioalkalivibrio</taxon>
    </lineage>
</organism>
<sequence length="149" mass="16417">MSPTRAAGRAFRDPLFLAALAAGPVAWGILATFLPVTTDPGWPATRPWFFLSAVLVYPVLEEIVFRGLLQGWLLERNWGRSRLGPVTAANAIAALLFALAHLIHQPPAWAAAVILPALVFGYFRERHGLWTAIMLHVLYNSGFAWLFLA</sequence>
<dbReference type="KEGG" id="tti:THITH_13795"/>
<evidence type="ECO:0000259" key="2">
    <source>
        <dbReference type="Pfam" id="PF02517"/>
    </source>
</evidence>
<dbReference type="AlphaFoldDB" id="W0DPK9"/>
<feature type="domain" description="CAAX prenyl protease 2/Lysostaphin resistance protein A-like" evidence="2">
    <location>
        <begin position="46"/>
        <end position="141"/>
    </location>
</feature>
<dbReference type="GO" id="GO:0080120">
    <property type="term" value="P:CAAX-box protein maturation"/>
    <property type="evidence" value="ECO:0007669"/>
    <property type="project" value="UniProtKB-ARBA"/>
</dbReference>
<name>W0DPK9_9GAMM</name>
<reference evidence="3 4" key="1">
    <citation type="submission" date="2013-12" db="EMBL/GenBank/DDBJ databases">
        <authorList>
            <consortium name="DOE Joint Genome Institute"/>
            <person name="Muyzer G."/>
            <person name="Huntemann M."/>
            <person name="Han J."/>
            <person name="Chen A."/>
            <person name="Kyrpides N."/>
            <person name="Mavromatis K."/>
            <person name="Markowitz V."/>
            <person name="Palaniappan K."/>
            <person name="Ivanova N."/>
            <person name="Schaumberg A."/>
            <person name="Pati A."/>
            <person name="Liolios K."/>
            <person name="Nordberg H.P."/>
            <person name="Cantor M.N."/>
            <person name="Hua S.X."/>
            <person name="Woyke T."/>
        </authorList>
    </citation>
    <scope>NUCLEOTIDE SEQUENCE [LARGE SCALE GENOMIC DNA]</scope>
    <source>
        <strain evidence="3 4">ARh 1</strain>
    </source>
</reference>
<feature type="transmembrane region" description="Helical" evidence="1">
    <location>
        <begin position="81"/>
        <end position="100"/>
    </location>
</feature>
<evidence type="ECO:0000313" key="4">
    <source>
        <dbReference type="Proteomes" id="UP000005289"/>
    </source>
</evidence>
<evidence type="ECO:0000256" key="1">
    <source>
        <dbReference type="SAM" id="Phobius"/>
    </source>
</evidence>
<dbReference type="NCBIfam" id="NF033192">
    <property type="entry name" value="JDVT-CAAX"/>
    <property type="match status" value="1"/>
</dbReference>
<dbReference type="STRING" id="713585.THITH_13795"/>
<feature type="transmembrane region" description="Helical" evidence="1">
    <location>
        <begin position="15"/>
        <end position="36"/>
    </location>
</feature>
<keyword evidence="3" id="KW-0378">Hydrolase</keyword>
<dbReference type="RefSeq" id="WP_006748948.1">
    <property type="nucleotide sequence ID" value="NZ_CP007029.1"/>
</dbReference>
<proteinExistence type="predicted"/>
<dbReference type="EMBL" id="CP007029">
    <property type="protein sequence ID" value="AHE99157.1"/>
    <property type="molecule type" value="Genomic_DNA"/>
</dbReference>
<dbReference type="GO" id="GO:0006508">
    <property type="term" value="P:proteolysis"/>
    <property type="evidence" value="ECO:0007669"/>
    <property type="project" value="UniProtKB-KW"/>
</dbReference>
<accession>W0DPK9</accession>
<protein>
    <submittedName>
        <fullName evidence="3">CAAX amino terminal protease</fullName>
    </submittedName>
</protein>
<evidence type="ECO:0000313" key="3">
    <source>
        <dbReference type="EMBL" id="AHE99157.1"/>
    </source>
</evidence>
<feature type="transmembrane region" description="Helical" evidence="1">
    <location>
        <begin position="130"/>
        <end position="148"/>
    </location>
</feature>
<dbReference type="Proteomes" id="UP000005289">
    <property type="component" value="Chromosome"/>
</dbReference>
<dbReference type="InterPro" id="IPR003675">
    <property type="entry name" value="Rce1/LyrA-like_dom"/>
</dbReference>
<dbReference type="GO" id="GO:0004175">
    <property type="term" value="F:endopeptidase activity"/>
    <property type="evidence" value="ECO:0007669"/>
    <property type="project" value="UniProtKB-ARBA"/>
</dbReference>
<dbReference type="Pfam" id="PF02517">
    <property type="entry name" value="Rce1-like"/>
    <property type="match status" value="1"/>
</dbReference>
<keyword evidence="1" id="KW-1133">Transmembrane helix</keyword>
<keyword evidence="4" id="KW-1185">Reference proteome</keyword>
<keyword evidence="3" id="KW-0645">Protease</keyword>